<feature type="chain" id="PRO_5035591675" description="Protein quiver" evidence="3">
    <location>
        <begin position="22"/>
        <end position="121"/>
    </location>
</feature>
<sequence>MNNCLKLLILLMFSCFITTFAAIKRPPASSISCYTCSSRNKSEPYCADPFHPAMSKYIENCKVPKQLHIGVFPARFCVKVIGKTVTTGEELVIRACSLENMDNQCGSFKFEKDTLQAFQCR</sequence>
<gene>
    <name evidence="4" type="ORF">OSB1V03_LOCUS6790</name>
</gene>
<evidence type="ECO:0008006" key="6">
    <source>
        <dbReference type="Google" id="ProtNLM"/>
    </source>
</evidence>
<evidence type="ECO:0000256" key="1">
    <source>
        <dbReference type="ARBA" id="ARBA00022729"/>
    </source>
</evidence>
<accession>A0A7R9KP20</accession>
<keyword evidence="2" id="KW-0325">Glycoprotein</keyword>
<dbReference type="InterPro" id="IPR031424">
    <property type="entry name" value="QVR-like"/>
</dbReference>
<dbReference type="GO" id="GO:0032222">
    <property type="term" value="P:regulation of synaptic transmission, cholinergic"/>
    <property type="evidence" value="ECO:0007669"/>
    <property type="project" value="InterPro"/>
</dbReference>
<name>A0A7R9KP20_9ACAR</name>
<dbReference type="PANTHER" id="PTHR38332">
    <property type="entry name" value="PROTEIN CBG11604"/>
    <property type="match status" value="1"/>
</dbReference>
<dbReference type="EMBL" id="OC858349">
    <property type="protein sequence ID" value="CAD7626357.1"/>
    <property type="molecule type" value="Genomic_DNA"/>
</dbReference>
<organism evidence="4">
    <name type="scientific">Medioppia subpectinata</name>
    <dbReference type="NCBI Taxonomy" id="1979941"/>
    <lineage>
        <taxon>Eukaryota</taxon>
        <taxon>Metazoa</taxon>
        <taxon>Ecdysozoa</taxon>
        <taxon>Arthropoda</taxon>
        <taxon>Chelicerata</taxon>
        <taxon>Arachnida</taxon>
        <taxon>Acari</taxon>
        <taxon>Acariformes</taxon>
        <taxon>Sarcoptiformes</taxon>
        <taxon>Oribatida</taxon>
        <taxon>Brachypylina</taxon>
        <taxon>Oppioidea</taxon>
        <taxon>Oppiidae</taxon>
        <taxon>Medioppia</taxon>
    </lineage>
</organism>
<evidence type="ECO:0000256" key="2">
    <source>
        <dbReference type="ARBA" id="ARBA00023180"/>
    </source>
</evidence>
<proteinExistence type="predicted"/>
<keyword evidence="5" id="KW-1185">Reference proteome</keyword>
<dbReference type="Pfam" id="PF17064">
    <property type="entry name" value="QVR"/>
    <property type="match status" value="1"/>
</dbReference>
<protein>
    <recommendedName>
        <fullName evidence="6">Protein quiver</fullName>
    </recommendedName>
</protein>
<dbReference type="GO" id="GO:0030431">
    <property type="term" value="P:sleep"/>
    <property type="evidence" value="ECO:0007669"/>
    <property type="project" value="InterPro"/>
</dbReference>
<dbReference type="Proteomes" id="UP000759131">
    <property type="component" value="Unassembled WGS sequence"/>
</dbReference>
<evidence type="ECO:0000256" key="3">
    <source>
        <dbReference type="SAM" id="SignalP"/>
    </source>
</evidence>
<feature type="signal peptide" evidence="3">
    <location>
        <begin position="1"/>
        <end position="21"/>
    </location>
</feature>
<dbReference type="PANTHER" id="PTHR38332:SF2">
    <property type="entry name" value="PROTEIN QUIVER"/>
    <property type="match status" value="1"/>
</dbReference>
<dbReference type="AlphaFoldDB" id="A0A7R9KP20"/>
<evidence type="ECO:0000313" key="5">
    <source>
        <dbReference type="Proteomes" id="UP000759131"/>
    </source>
</evidence>
<dbReference type="OrthoDB" id="75169at2759"/>
<reference evidence="4" key="1">
    <citation type="submission" date="2020-11" db="EMBL/GenBank/DDBJ databases">
        <authorList>
            <person name="Tran Van P."/>
        </authorList>
    </citation>
    <scope>NUCLEOTIDE SEQUENCE</scope>
</reference>
<keyword evidence="1 3" id="KW-0732">Signal</keyword>
<dbReference type="EMBL" id="CAJPIZ010003774">
    <property type="protein sequence ID" value="CAG2106787.1"/>
    <property type="molecule type" value="Genomic_DNA"/>
</dbReference>
<evidence type="ECO:0000313" key="4">
    <source>
        <dbReference type="EMBL" id="CAD7626357.1"/>
    </source>
</evidence>